<dbReference type="Pfam" id="PF01098">
    <property type="entry name" value="FTSW_RODA_SPOVE"/>
    <property type="match status" value="1"/>
</dbReference>
<feature type="transmembrane region" description="Helical" evidence="11">
    <location>
        <begin position="138"/>
        <end position="156"/>
    </location>
</feature>
<dbReference type="GO" id="GO:0015648">
    <property type="term" value="F:lipid-linked peptidoglycan transporter activity"/>
    <property type="evidence" value="ECO:0007669"/>
    <property type="project" value="TreeGrafter"/>
</dbReference>
<keyword evidence="4 11" id="KW-0808">Transferase</keyword>
<comment type="similarity">
    <text evidence="11">Belongs to the SEDS family. MrdB/RodA subfamily.</text>
</comment>
<keyword evidence="13" id="KW-1185">Reference proteome</keyword>
<dbReference type="InterPro" id="IPR001182">
    <property type="entry name" value="FtsW/RodA"/>
</dbReference>
<gene>
    <name evidence="11" type="primary">rodA</name>
    <name evidence="12" type="ORF">SAMN02745206_03388</name>
</gene>
<dbReference type="GO" id="GO:0009252">
    <property type="term" value="P:peptidoglycan biosynthetic process"/>
    <property type="evidence" value="ECO:0007669"/>
    <property type="project" value="UniProtKB-UniRule"/>
</dbReference>
<dbReference type="Proteomes" id="UP000184076">
    <property type="component" value="Unassembled WGS sequence"/>
</dbReference>
<feature type="transmembrane region" description="Helical" evidence="11">
    <location>
        <begin position="274"/>
        <end position="298"/>
    </location>
</feature>
<evidence type="ECO:0000256" key="8">
    <source>
        <dbReference type="ARBA" id="ARBA00022989"/>
    </source>
</evidence>
<keyword evidence="10 11" id="KW-0961">Cell wall biogenesis/degradation</keyword>
<dbReference type="PROSITE" id="PS51257">
    <property type="entry name" value="PROKAR_LIPOPROTEIN"/>
    <property type="match status" value="1"/>
</dbReference>
<keyword evidence="5 11" id="KW-0812">Transmembrane</keyword>
<keyword evidence="3 11" id="KW-0328">Glycosyltransferase</keyword>
<dbReference type="RefSeq" id="WP_073041611.1">
    <property type="nucleotide sequence ID" value="NZ_FQVB01000046.1"/>
</dbReference>
<evidence type="ECO:0000256" key="1">
    <source>
        <dbReference type="ARBA" id="ARBA00004141"/>
    </source>
</evidence>
<keyword evidence="7 11" id="KW-0573">Peptidoglycan synthesis</keyword>
<dbReference type="UniPathway" id="UPA00219"/>
<dbReference type="GO" id="GO:0071555">
    <property type="term" value="P:cell wall organization"/>
    <property type="evidence" value="ECO:0007669"/>
    <property type="project" value="UniProtKB-KW"/>
</dbReference>
<dbReference type="GO" id="GO:0051301">
    <property type="term" value="P:cell division"/>
    <property type="evidence" value="ECO:0007669"/>
    <property type="project" value="InterPro"/>
</dbReference>
<feature type="transmembrane region" description="Helical" evidence="11">
    <location>
        <begin position="77"/>
        <end position="94"/>
    </location>
</feature>
<keyword evidence="6 11" id="KW-0133">Cell shape</keyword>
<name>A0A1M5HLQ0_9BACT</name>
<dbReference type="InterPro" id="IPR011923">
    <property type="entry name" value="RodA/MrdB"/>
</dbReference>
<dbReference type="NCBIfam" id="NF037961">
    <property type="entry name" value="RodA_shape"/>
    <property type="match status" value="1"/>
</dbReference>
<evidence type="ECO:0000313" key="13">
    <source>
        <dbReference type="Proteomes" id="UP000184076"/>
    </source>
</evidence>
<evidence type="ECO:0000256" key="6">
    <source>
        <dbReference type="ARBA" id="ARBA00022960"/>
    </source>
</evidence>
<dbReference type="PANTHER" id="PTHR30474">
    <property type="entry name" value="CELL CYCLE PROTEIN"/>
    <property type="match status" value="1"/>
</dbReference>
<dbReference type="GO" id="GO:0005886">
    <property type="term" value="C:plasma membrane"/>
    <property type="evidence" value="ECO:0007669"/>
    <property type="project" value="UniProtKB-SubCell"/>
</dbReference>
<accession>A0A1M5HLQ0</accession>
<evidence type="ECO:0000313" key="12">
    <source>
        <dbReference type="EMBL" id="SHG16873.1"/>
    </source>
</evidence>
<evidence type="ECO:0000256" key="11">
    <source>
        <dbReference type="HAMAP-Rule" id="MF_02079"/>
    </source>
</evidence>
<dbReference type="STRING" id="1121391.SAMN02745206_03388"/>
<proteinExistence type="inferred from homology"/>
<dbReference type="GO" id="GO:0008955">
    <property type="term" value="F:peptidoglycan glycosyltransferase activity"/>
    <property type="evidence" value="ECO:0007669"/>
    <property type="project" value="UniProtKB-UniRule"/>
</dbReference>
<dbReference type="GO" id="GO:0032153">
    <property type="term" value="C:cell division site"/>
    <property type="evidence" value="ECO:0007669"/>
    <property type="project" value="TreeGrafter"/>
</dbReference>
<comment type="pathway">
    <text evidence="11">Cell wall biogenesis; peptidoglycan biosynthesis.</text>
</comment>
<dbReference type="AlphaFoldDB" id="A0A1M5HLQ0"/>
<feature type="transmembrane region" description="Helical" evidence="11">
    <location>
        <begin position="307"/>
        <end position="334"/>
    </location>
</feature>
<evidence type="ECO:0000256" key="10">
    <source>
        <dbReference type="ARBA" id="ARBA00023316"/>
    </source>
</evidence>
<reference evidence="13" key="1">
    <citation type="submission" date="2016-11" db="EMBL/GenBank/DDBJ databases">
        <authorList>
            <person name="Varghese N."/>
            <person name="Submissions S."/>
        </authorList>
    </citation>
    <scope>NUCLEOTIDE SEQUENCE [LARGE SCALE GENOMIC DNA]</scope>
    <source>
        <strain evidence="13">DSM 9756</strain>
    </source>
</reference>
<protein>
    <recommendedName>
        <fullName evidence="11">Peptidoglycan glycosyltransferase RodA</fullName>
        <shortName evidence="11">PGT</shortName>
        <ecNumber evidence="11">2.4.99.28</ecNumber>
    </recommendedName>
    <alternativeName>
        <fullName evidence="11">Cell elongation protein RodA</fullName>
    </alternativeName>
    <alternativeName>
        <fullName evidence="11">Cell wall polymerase</fullName>
    </alternativeName>
    <alternativeName>
        <fullName evidence="11">Peptidoglycan polymerase</fullName>
        <shortName evidence="11">PG polymerase</shortName>
    </alternativeName>
</protein>
<comment type="function">
    <text evidence="11">Peptidoglycan polymerase that is essential for cell wall elongation.</text>
</comment>
<feature type="transmembrane region" description="Helical" evidence="11">
    <location>
        <begin position="340"/>
        <end position="358"/>
    </location>
</feature>
<dbReference type="HAMAP" id="MF_02079">
    <property type="entry name" value="PGT_RodA"/>
    <property type="match status" value="1"/>
</dbReference>
<comment type="catalytic activity">
    <reaction evidence="11">
        <text>[GlcNAc-(1-&gt;4)-Mur2Ac(oyl-L-Ala-gamma-D-Glu-L-Lys-D-Ala-D-Ala)](n)-di-trans,octa-cis-undecaprenyl diphosphate + beta-D-GlcNAc-(1-&gt;4)-Mur2Ac(oyl-L-Ala-gamma-D-Glu-L-Lys-D-Ala-D-Ala)-di-trans,octa-cis-undecaprenyl diphosphate = [GlcNAc-(1-&gt;4)-Mur2Ac(oyl-L-Ala-gamma-D-Glu-L-Lys-D-Ala-D-Ala)](n+1)-di-trans,octa-cis-undecaprenyl diphosphate + di-trans,octa-cis-undecaprenyl diphosphate + H(+)</text>
        <dbReference type="Rhea" id="RHEA:23708"/>
        <dbReference type="Rhea" id="RHEA-COMP:9602"/>
        <dbReference type="Rhea" id="RHEA-COMP:9603"/>
        <dbReference type="ChEBI" id="CHEBI:15378"/>
        <dbReference type="ChEBI" id="CHEBI:58405"/>
        <dbReference type="ChEBI" id="CHEBI:60033"/>
        <dbReference type="ChEBI" id="CHEBI:78435"/>
        <dbReference type="EC" id="2.4.99.28"/>
    </reaction>
</comment>
<evidence type="ECO:0000256" key="3">
    <source>
        <dbReference type="ARBA" id="ARBA00022676"/>
    </source>
</evidence>
<dbReference type="NCBIfam" id="TIGR02210">
    <property type="entry name" value="rodA_shape"/>
    <property type="match status" value="1"/>
</dbReference>
<dbReference type="InterPro" id="IPR018365">
    <property type="entry name" value="Cell_cycle_FtsW-rel_CS"/>
</dbReference>
<feature type="transmembrane region" description="Helical" evidence="11">
    <location>
        <begin position="45"/>
        <end position="65"/>
    </location>
</feature>
<feature type="transmembrane region" description="Helical" evidence="11">
    <location>
        <begin position="12"/>
        <end position="33"/>
    </location>
</feature>
<evidence type="ECO:0000256" key="7">
    <source>
        <dbReference type="ARBA" id="ARBA00022984"/>
    </source>
</evidence>
<evidence type="ECO:0000256" key="5">
    <source>
        <dbReference type="ARBA" id="ARBA00022692"/>
    </source>
</evidence>
<organism evidence="12 13">
    <name type="scientific">Desulfacinum infernum DSM 9756</name>
    <dbReference type="NCBI Taxonomy" id="1121391"/>
    <lineage>
        <taxon>Bacteria</taxon>
        <taxon>Pseudomonadati</taxon>
        <taxon>Thermodesulfobacteriota</taxon>
        <taxon>Syntrophobacteria</taxon>
        <taxon>Syntrophobacterales</taxon>
        <taxon>Syntrophobacteraceae</taxon>
        <taxon>Desulfacinum</taxon>
    </lineage>
</organism>
<feature type="transmembrane region" description="Helical" evidence="11">
    <location>
        <begin position="186"/>
        <end position="205"/>
    </location>
</feature>
<evidence type="ECO:0000256" key="9">
    <source>
        <dbReference type="ARBA" id="ARBA00023136"/>
    </source>
</evidence>
<dbReference type="EC" id="2.4.99.28" evidence="11"/>
<feature type="transmembrane region" description="Helical" evidence="11">
    <location>
        <begin position="162"/>
        <end position="179"/>
    </location>
</feature>
<dbReference type="GO" id="GO:0008360">
    <property type="term" value="P:regulation of cell shape"/>
    <property type="evidence" value="ECO:0007669"/>
    <property type="project" value="UniProtKB-KW"/>
</dbReference>
<dbReference type="PANTHER" id="PTHR30474:SF1">
    <property type="entry name" value="PEPTIDOGLYCAN GLYCOSYLTRANSFERASE MRDB"/>
    <property type="match status" value="1"/>
</dbReference>
<evidence type="ECO:0000256" key="4">
    <source>
        <dbReference type="ARBA" id="ARBA00022679"/>
    </source>
</evidence>
<keyword evidence="2 11" id="KW-1003">Cell membrane</keyword>
<evidence type="ECO:0000256" key="2">
    <source>
        <dbReference type="ARBA" id="ARBA00022475"/>
    </source>
</evidence>
<keyword evidence="8 11" id="KW-1133">Transmembrane helix</keyword>
<sequence length="371" mass="41271">MIDRRLVENFDWSILLLFSIIGCLGLVGLYSALYLQIQVNPSHNLFVKQLVWFAMGCCCLVAALLVDYQKLREWGPWIYAVGVAALVLVLFVGGEVKGSRRWLDLGGVNVQPSEFMKIALIIQLARYFSSQDIPPYPGLGRLVPAMVFAFVPALLILLEPDLGTSLCLLIVAGTMVFFIGLRWRYLVTAAVIGLVSLYPIWHYVLKDYQRQRVLMVLSPEKDPTGKGYHIIQSKVAVGSGMLWGKGFLNGTQNKLKFLPEKHTDFIFSVWAEEWGFLGCVVLICLLALLIVACIRVALRSKDRFGSFLVVGLTSLITWQLLINIGMVLGLLPVVGITLPFVSYGGSSLLMLCVAVGLIENVSMRRYVFHPP</sequence>
<dbReference type="PROSITE" id="PS00428">
    <property type="entry name" value="FTSW_RODA_SPOVE"/>
    <property type="match status" value="1"/>
</dbReference>
<keyword evidence="9 11" id="KW-0472">Membrane</keyword>
<dbReference type="EMBL" id="FQVB01000046">
    <property type="protein sequence ID" value="SHG16873.1"/>
    <property type="molecule type" value="Genomic_DNA"/>
</dbReference>
<comment type="subcellular location">
    <subcellularLocation>
        <location evidence="11">Cell membrane</location>
        <topology evidence="11">Multi-pass membrane protein</topology>
    </subcellularLocation>
    <subcellularLocation>
        <location evidence="1">Membrane</location>
        <topology evidence="1">Multi-pass membrane protein</topology>
    </subcellularLocation>
</comment>